<feature type="transmembrane region" description="Helical" evidence="1">
    <location>
        <begin position="7"/>
        <end position="30"/>
    </location>
</feature>
<dbReference type="Proteomes" id="UP000006201">
    <property type="component" value="Unassembled WGS sequence"/>
</dbReference>
<dbReference type="eggNOG" id="ENOG50331P2">
    <property type="taxonomic scope" value="Bacteria"/>
</dbReference>
<sequence>MLYQKKQFGWAILVLISWVLSSVLLALYVLGSSVPVYLFAAGLVIVAYLFHSLTIKVSKYELSWSFGPGVFGQKIPISAIAKVNPVTNSWLHGLGVKITHDGWVYGVSGFQAIAIELHDGTKFRVGSDDQANLLACLRTLIPEEEVVIEQEIESDLDD</sequence>
<feature type="transmembrane region" description="Helical" evidence="1">
    <location>
        <begin position="36"/>
        <end position="55"/>
    </location>
</feature>
<keyword evidence="1" id="KW-1133">Transmembrane helix</keyword>
<reference evidence="2 3" key="1">
    <citation type="submission" date="2006-02" db="EMBL/GenBank/DDBJ databases">
        <authorList>
            <person name="Moran M.A."/>
            <person name="Kjelleberg S."/>
            <person name="Egan S."/>
            <person name="Saunders N."/>
            <person name="Thomas T."/>
            <person name="Ferriera S."/>
            <person name="Johnson J."/>
            <person name="Kravitz S."/>
            <person name="Halpern A."/>
            <person name="Remington K."/>
            <person name="Beeson K."/>
            <person name="Tran B."/>
            <person name="Rogers Y.-H."/>
            <person name="Friedman R."/>
            <person name="Venter J.C."/>
        </authorList>
    </citation>
    <scope>NUCLEOTIDE SEQUENCE [LARGE SCALE GENOMIC DNA]</scope>
    <source>
        <strain evidence="2 3">D2</strain>
    </source>
</reference>
<evidence type="ECO:0000313" key="2">
    <source>
        <dbReference type="EMBL" id="EAR27260.1"/>
    </source>
</evidence>
<accession>A4CCG7</accession>
<keyword evidence="3" id="KW-1185">Reference proteome</keyword>
<keyword evidence="1" id="KW-0812">Transmembrane</keyword>
<name>A4CCG7_9GAMM</name>
<evidence type="ECO:0000313" key="3">
    <source>
        <dbReference type="Proteomes" id="UP000006201"/>
    </source>
</evidence>
<dbReference type="STRING" id="87626.PTD2_14512"/>
<evidence type="ECO:0000256" key="1">
    <source>
        <dbReference type="SAM" id="Phobius"/>
    </source>
</evidence>
<comment type="caution">
    <text evidence="2">The sequence shown here is derived from an EMBL/GenBank/DDBJ whole genome shotgun (WGS) entry which is preliminary data.</text>
</comment>
<proteinExistence type="predicted"/>
<keyword evidence="1" id="KW-0472">Membrane</keyword>
<protein>
    <submittedName>
        <fullName evidence="2">Putative orphan protein putative membrane protein</fullName>
    </submittedName>
</protein>
<dbReference type="HOGENOM" id="CLU_141518_0_0_6"/>
<dbReference type="RefSeq" id="WP_009838522.1">
    <property type="nucleotide sequence ID" value="NZ_AAOH01000006.1"/>
</dbReference>
<organism evidence="2 3">
    <name type="scientific">Pseudoalteromonas tunicata D2</name>
    <dbReference type="NCBI Taxonomy" id="87626"/>
    <lineage>
        <taxon>Bacteria</taxon>
        <taxon>Pseudomonadati</taxon>
        <taxon>Pseudomonadota</taxon>
        <taxon>Gammaproteobacteria</taxon>
        <taxon>Alteromonadales</taxon>
        <taxon>Pseudoalteromonadaceae</taxon>
        <taxon>Pseudoalteromonas</taxon>
    </lineage>
</organism>
<dbReference type="EMBL" id="AAOH01000006">
    <property type="protein sequence ID" value="EAR27260.1"/>
    <property type="molecule type" value="Genomic_DNA"/>
</dbReference>
<gene>
    <name evidence="2" type="ORF">PTD2_14512</name>
</gene>
<dbReference type="AlphaFoldDB" id="A4CCG7"/>